<evidence type="ECO:0000256" key="1">
    <source>
        <dbReference type="SAM" id="Phobius"/>
    </source>
</evidence>
<dbReference type="Pfam" id="PF12725">
    <property type="entry name" value="DUF3810"/>
    <property type="match status" value="1"/>
</dbReference>
<accession>A0A1L3JHH8</accession>
<keyword evidence="3" id="KW-1185">Reference proteome</keyword>
<gene>
    <name evidence="2" type="ORF">LPB136_03910</name>
</gene>
<dbReference type="STRING" id="1850252.LPB136_03910"/>
<evidence type="ECO:0008006" key="4">
    <source>
        <dbReference type="Google" id="ProtNLM"/>
    </source>
</evidence>
<reference evidence="2 3" key="1">
    <citation type="submission" date="2016-11" db="EMBL/GenBank/DDBJ databases">
        <title>Tenacibaculum sp. LPB0136, isolated from marine environment.</title>
        <authorList>
            <person name="Kim E."/>
            <person name="Yi H."/>
        </authorList>
    </citation>
    <scope>NUCLEOTIDE SEQUENCE [LARGE SCALE GENOMIC DNA]</scope>
    <source>
        <strain evidence="2 3">LPB0136</strain>
    </source>
</reference>
<dbReference type="Proteomes" id="UP000181898">
    <property type="component" value="Chromosome"/>
</dbReference>
<dbReference type="KEGG" id="ten:LPB136_03910"/>
<feature type="transmembrane region" description="Helical" evidence="1">
    <location>
        <begin position="49"/>
        <end position="73"/>
    </location>
</feature>
<dbReference type="InterPro" id="IPR024294">
    <property type="entry name" value="DUF3810"/>
</dbReference>
<keyword evidence="1" id="KW-1133">Transmembrane helix</keyword>
<proteinExistence type="predicted"/>
<name>A0A1L3JHH8_9FLAO</name>
<protein>
    <recommendedName>
        <fullName evidence="4">Amino acid permease</fullName>
    </recommendedName>
</protein>
<evidence type="ECO:0000313" key="2">
    <source>
        <dbReference type="EMBL" id="APG64562.1"/>
    </source>
</evidence>
<dbReference type="AlphaFoldDB" id="A0A1L3JHH8"/>
<organism evidence="2 3">
    <name type="scientific">Tenacibaculum todarodis</name>
    <dbReference type="NCBI Taxonomy" id="1850252"/>
    <lineage>
        <taxon>Bacteria</taxon>
        <taxon>Pseudomonadati</taxon>
        <taxon>Bacteroidota</taxon>
        <taxon>Flavobacteriia</taxon>
        <taxon>Flavobacteriales</taxon>
        <taxon>Flavobacteriaceae</taxon>
        <taxon>Tenacibaculum</taxon>
    </lineage>
</organism>
<sequence>MKWNKKHIILTLLLPLQIGLVQVLSQYPAFIERYYSNGLYPYISKFLRVLFGWIPFSVGDVIGLILFFCLLRGVYKLIKNRFKHLLTSVLQFTAFLSILYCCFYLFWGLNYFRIPLAKNLGFEQSKYTSEQLKEVTKHIILKLNEAHLNITNNDSLKVVNPYQQKEIYTLARNGYTNLEGDFPQLKYQYSSVKNSLVSKFQSYNGTAGYLNPITGEAQVNRLLPKTSYPTTTCHEMAHQIGYSAENEANFVGFLASIYNKDKYFQYSGYRMAFGYCISEVRKQDKALFKELWLTVNKGISKDFNASYQFWQQYKNPIEPLMKKGYNSYLKANKQTNGIASYSYVVDLLISYFEKNI</sequence>
<keyword evidence="1" id="KW-0812">Transmembrane</keyword>
<keyword evidence="1" id="KW-0472">Membrane</keyword>
<dbReference type="OrthoDB" id="1048788at2"/>
<feature type="transmembrane region" description="Helical" evidence="1">
    <location>
        <begin position="85"/>
        <end position="107"/>
    </location>
</feature>
<evidence type="ECO:0000313" key="3">
    <source>
        <dbReference type="Proteomes" id="UP000181898"/>
    </source>
</evidence>
<dbReference type="EMBL" id="CP018155">
    <property type="protein sequence ID" value="APG64562.1"/>
    <property type="molecule type" value="Genomic_DNA"/>
</dbReference>